<accession>A0A397SVH0</accession>
<keyword evidence="1" id="KW-0812">Transmembrane</keyword>
<keyword evidence="1" id="KW-0472">Membrane</keyword>
<feature type="transmembrane region" description="Helical" evidence="1">
    <location>
        <begin position="42"/>
        <end position="63"/>
    </location>
</feature>
<protein>
    <submittedName>
        <fullName evidence="2">Uncharacterized protein</fullName>
    </submittedName>
</protein>
<proteinExistence type="predicted"/>
<dbReference type="Proteomes" id="UP000265703">
    <property type="component" value="Unassembled WGS sequence"/>
</dbReference>
<name>A0A397SVH0_9GLOM</name>
<evidence type="ECO:0000256" key="1">
    <source>
        <dbReference type="SAM" id="Phobius"/>
    </source>
</evidence>
<dbReference type="EMBL" id="QKYT01000289">
    <property type="protein sequence ID" value="RIA87857.1"/>
    <property type="molecule type" value="Genomic_DNA"/>
</dbReference>
<evidence type="ECO:0000313" key="3">
    <source>
        <dbReference type="Proteomes" id="UP000265703"/>
    </source>
</evidence>
<gene>
    <name evidence="2" type="ORF">C1645_265217</name>
</gene>
<comment type="caution">
    <text evidence="2">The sequence shown here is derived from an EMBL/GenBank/DDBJ whole genome shotgun (WGS) entry which is preliminary data.</text>
</comment>
<evidence type="ECO:0000313" key="2">
    <source>
        <dbReference type="EMBL" id="RIA87857.1"/>
    </source>
</evidence>
<feature type="transmembrane region" description="Helical" evidence="1">
    <location>
        <begin position="6"/>
        <end position="30"/>
    </location>
</feature>
<sequence>MLTFFHFLICFSNLNHYFISTLYIFVLSYVSINMIELVNFKIILTFYFLDMLFPSQFPGYFFIQLLHLL</sequence>
<dbReference type="AlphaFoldDB" id="A0A397SVH0"/>
<keyword evidence="3" id="KW-1185">Reference proteome</keyword>
<reference evidence="2 3" key="1">
    <citation type="submission" date="2018-06" db="EMBL/GenBank/DDBJ databases">
        <title>Comparative genomics reveals the genomic features of Rhizophagus irregularis, R. cerebriforme, R. diaphanum and Gigaspora rosea, and their symbiotic lifestyle signature.</title>
        <authorList>
            <person name="Morin E."/>
            <person name="San Clemente H."/>
            <person name="Chen E.C.H."/>
            <person name="De La Providencia I."/>
            <person name="Hainaut M."/>
            <person name="Kuo A."/>
            <person name="Kohler A."/>
            <person name="Murat C."/>
            <person name="Tang N."/>
            <person name="Roy S."/>
            <person name="Loubradou J."/>
            <person name="Henrissat B."/>
            <person name="Grigoriev I.V."/>
            <person name="Corradi N."/>
            <person name="Roux C."/>
            <person name="Martin F.M."/>
        </authorList>
    </citation>
    <scope>NUCLEOTIDE SEQUENCE [LARGE SCALE GENOMIC DNA]</scope>
    <source>
        <strain evidence="2 3">DAOM 227022</strain>
    </source>
</reference>
<keyword evidence="1" id="KW-1133">Transmembrane helix</keyword>
<organism evidence="2 3">
    <name type="scientific">Glomus cerebriforme</name>
    <dbReference type="NCBI Taxonomy" id="658196"/>
    <lineage>
        <taxon>Eukaryota</taxon>
        <taxon>Fungi</taxon>
        <taxon>Fungi incertae sedis</taxon>
        <taxon>Mucoromycota</taxon>
        <taxon>Glomeromycotina</taxon>
        <taxon>Glomeromycetes</taxon>
        <taxon>Glomerales</taxon>
        <taxon>Glomeraceae</taxon>
        <taxon>Glomus</taxon>
    </lineage>
</organism>